<dbReference type="RefSeq" id="WP_220116900.1">
    <property type="nucleotide sequence ID" value="NZ_JAHZUY010000011.1"/>
</dbReference>
<dbReference type="InterPro" id="IPR036928">
    <property type="entry name" value="AS_sf"/>
</dbReference>
<evidence type="ECO:0000313" key="2">
    <source>
        <dbReference type="EMBL" id="MBW8269139.1"/>
    </source>
</evidence>
<proteinExistence type="predicted"/>
<feature type="domain" description="Amidase" evidence="1">
    <location>
        <begin position="30"/>
        <end position="445"/>
    </location>
</feature>
<gene>
    <name evidence="2" type="ORF">K1J50_06515</name>
</gene>
<name>A0ABS7F0L5_9PROT</name>
<reference evidence="2 3" key="1">
    <citation type="submission" date="2021-08" db="EMBL/GenBank/DDBJ databases">
        <title>Caldovatus sediminis gen. nov., sp. nov., a moderately thermophilic bacterium isolated from a hot spring.</title>
        <authorList>
            <person name="Hu C.-J."/>
            <person name="Li W.-J."/>
            <person name="Xian W.-D."/>
        </authorList>
    </citation>
    <scope>NUCLEOTIDE SEQUENCE [LARGE SCALE GENOMIC DNA]</scope>
    <source>
        <strain evidence="2 3">SYSU G05006</strain>
    </source>
</reference>
<keyword evidence="2" id="KW-0378">Hydrolase</keyword>
<accession>A0ABS7F0L5</accession>
<sequence>MAAEDAATQIRTIGEAAAALAAGRVTAAALVEAALARIADPAGEGARAYIAVAGEAARAQARALDALRAAGRAPSSWAGVPIGVKDLFDIAGETTRAGSVALADAPPAAATAPALMRLLRMGFVPLGRTNMTEFAFSGLGVNPHYGTPRSPWDRATGRLPGGSSSGTAVAVADGMGLAGLGTDTGGSCRIPAALCGVVGFKPTAARVPIAGVLPLAPSLDSVGPLANSVADCALLDALMAGEEEPAPLRPAPLAGLRLAIPRGTFMTEGLDAAVARAFERALARLSVAGVRLELLDLPELAEIPAVNATGGFAASEAWAWHRRLIAERGDRYDPRILARIRRGERFTAADYLALREARARLIAAVAPRTAPFDAVVTPTCPLIPPALSEVEDEAEYNRINLLLLRNTAVANFLDRCAISLPCHEPGEPPVGLMLMGERTGDARLLAVAAAVEAALAAR</sequence>
<dbReference type="Proteomes" id="UP001519924">
    <property type="component" value="Unassembled WGS sequence"/>
</dbReference>
<dbReference type="EMBL" id="JAHZUY010000011">
    <property type="protein sequence ID" value="MBW8269139.1"/>
    <property type="molecule type" value="Genomic_DNA"/>
</dbReference>
<keyword evidence="3" id="KW-1185">Reference proteome</keyword>
<dbReference type="InterPro" id="IPR023631">
    <property type="entry name" value="Amidase_dom"/>
</dbReference>
<evidence type="ECO:0000313" key="3">
    <source>
        <dbReference type="Proteomes" id="UP001519924"/>
    </source>
</evidence>
<dbReference type="PANTHER" id="PTHR11895">
    <property type="entry name" value="TRANSAMIDASE"/>
    <property type="match status" value="1"/>
</dbReference>
<organism evidence="2 3">
    <name type="scientific">Caldovatus aquaticus</name>
    <dbReference type="NCBI Taxonomy" id="2865671"/>
    <lineage>
        <taxon>Bacteria</taxon>
        <taxon>Pseudomonadati</taxon>
        <taxon>Pseudomonadota</taxon>
        <taxon>Alphaproteobacteria</taxon>
        <taxon>Acetobacterales</taxon>
        <taxon>Roseomonadaceae</taxon>
        <taxon>Caldovatus</taxon>
    </lineage>
</organism>
<dbReference type="InterPro" id="IPR000120">
    <property type="entry name" value="Amidase"/>
</dbReference>
<dbReference type="EC" id="3.5.1.4" evidence="2"/>
<dbReference type="Gene3D" id="3.90.1300.10">
    <property type="entry name" value="Amidase signature (AS) domain"/>
    <property type="match status" value="1"/>
</dbReference>
<comment type="caution">
    <text evidence="2">The sequence shown here is derived from an EMBL/GenBank/DDBJ whole genome shotgun (WGS) entry which is preliminary data.</text>
</comment>
<evidence type="ECO:0000259" key="1">
    <source>
        <dbReference type="Pfam" id="PF01425"/>
    </source>
</evidence>
<dbReference type="Pfam" id="PF01425">
    <property type="entry name" value="Amidase"/>
    <property type="match status" value="1"/>
</dbReference>
<protein>
    <submittedName>
        <fullName evidence="2">Amidase</fullName>
        <ecNumber evidence="2">3.5.1.4</ecNumber>
    </submittedName>
</protein>
<dbReference type="GO" id="GO:0004040">
    <property type="term" value="F:amidase activity"/>
    <property type="evidence" value="ECO:0007669"/>
    <property type="project" value="UniProtKB-EC"/>
</dbReference>
<dbReference type="PANTHER" id="PTHR11895:SF176">
    <property type="entry name" value="AMIDASE AMID-RELATED"/>
    <property type="match status" value="1"/>
</dbReference>
<dbReference type="SUPFAM" id="SSF75304">
    <property type="entry name" value="Amidase signature (AS) enzymes"/>
    <property type="match status" value="1"/>
</dbReference>
<dbReference type="NCBIfam" id="NF005460">
    <property type="entry name" value="PRK07056.1"/>
    <property type="match status" value="1"/>
</dbReference>